<evidence type="ECO:0000313" key="2">
    <source>
        <dbReference type="Proteomes" id="UP000249304"/>
    </source>
</evidence>
<sequence>MLTAPAVFDQAAEAPLVWLRPSPEEEPDQACCAHLLIVRQVGRGGLHLFSAGCSRRRTS</sequence>
<reference evidence="1 2" key="1">
    <citation type="submission" date="2018-01" db="EMBL/GenBank/DDBJ databases">
        <title>Draft genome sequence of Nonomuraea sp. KC333.</title>
        <authorList>
            <person name="Sahin N."/>
            <person name="Saygin H."/>
            <person name="Ay H."/>
        </authorList>
    </citation>
    <scope>NUCLEOTIDE SEQUENCE [LARGE SCALE GENOMIC DNA]</scope>
    <source>
        <strain evidence="1 2">KC333</strain>
    </source>
</reference>
<gene>
    <name evidence="1" type="ORF">C1J01_38590</name>
</gene>
<evidence type="ECO:0000313" key="1">
    <source>
        <dbReference type="EMBL" id="PZG08741.1"/>
    </source>
</evidence>
<dbReference type="Proteomes" id="UP000249304">
    <property type="component" value="Unassembled WGS sequence"/>
</dbReference>
<organism evidence="1 2">
    <name type="scientific">Nonomuraea aridisoli</name>
    <dbReference type="NCBI Taxonomy" id="2070368"/>
    <lineage>
        <taxon>Bacteria</taxon>
        <taxon>Bacillati</taxon>
        <taxon>Actinomycetota</taxon>
        <taxon>Actinomycetes</taxon>
        <taxon>Streptosporangiales</taxon>
        <taxon>Streptosporangiaceae</taxon>
        <taxon>Nonomuraea</taxon>
    </lineage>
</organism>
<proteinExistence type="predicted"/>
<name>A0A2W2DEA0_9ACTN</name>
<protein>
    <submittedName>
        <fullName evidence="1">Uncharacterized protein</fullName>
    </submittedName>
</protein>
<dbReference type="EMBL" id="POUD01000260">
    <property type="protein sequence ID" value="PZG08741.1"/>
    <property type="molecule type" value="Genomic_DNA"/>
</dbReference>
<keyword evidence="2" id="KW-1185">Reference proteome</keyword>
<dbReference type="AlphaFoldDB" id="A0A2W2DEA0"/>
<accession>A0A2W2DEA0</accession>
<comment type="caution">
    <text evidence="1">The sequence shown here is derived from an EMBL/GenBank/DDBJ whole genome shotgun (WGS) entry which is preliminary data.</text>
</comment>